<name>A0ABD0V4R0_DENTH</name>
<dbReference type="Proteomes" id="UP001552299">
    <property type="component" value="Unassembled WGS sequence"/>
</dbReference>
<evidence type="ECO:0000313" key="2">
    <source>
        <dbReference type="Proteomes" id="UP001552299"/>
    </source>
</evidence>
<comment type="caution">
    <text evidence="1">The sequence shown here is derived from an EMBL/GenBank/DDBJ whole genome shotgun (WGS) entry which is preliminary data.</text>
</comment>
<accession>A0ABD0V4R0</accession>
<gene>
    <name evidence="1" type="ORF">M5K25_009013</name>
</gene>
<reference evidence="1 2" key="1">
    <citation type="journal article" date="2024" name="Plant Biotechnol. J.">
        <title>Dendrobium thyrsiflorum genome and its molecular insights into genes involved in important horticultural traits.</title>
        <authorList>
            <person name="Chen B."/>
            <person name="Wang J.Y."/>
            <person name="Zheng P.J."/>
            <person name="Li K.L."/>
            <person name="Liang Y.M."/>
            <person name="Chen X.F."/>
            <person name="Zhang C."/>
            <person name="Zhao X."/>
            <person name="He X."/>
            <person name="Zhang G.Q."/>
            <person name="Liu Z.J."/>
            <person name="Xu Q."/>
        </authorList>
    </citation>
    <scope>NUCLEOTIDE SEQUENCE [LARGE SCALE GENOMIC DNA]</scope>
    <source>
        <strain evidence="1">GZMU011</strain>
    </source>
</reference>
<dbReference type="EMBL" id="JANQDX010000008">
    <property type="protein sequence ID" value="KAL0919923.1"/>
    <property type="molecule type" value="Genomic_DNA"/>
</dbReference>
<protein>
    <submittedName>
        <fullName evidence="1">Uncharacterized protein</fullName>
    </submittedName>
</protein>
<dbReference type="AlphaFoldDB" id="A0ABD0V4R0"/>
<evidence type="ECO:0000313" key="1">
    <source>
        <dbReference type="EMBL" id="KAL0919923.1"/>
    </source>
</evidence>
<proteinExistence type="predicted"/>
<organism evidence="1 2">
    <name type="scientific">Dendrobium thyrsiflorum</name>
    <name type="common">Pinecone-like raceme dendrobium</name>
    <name type="synonym">Orchid</name>
    <dbReference type="NCBI Taxonomy" id="117978"/>
    <lineage>
        <taxon>Eukaryota</taxon>
        <taxon>Viridiplantae</taxon>
        <taxon>Streptophyta</taxon>
        <taxon>Embryophyta</taxon>
        <taxon>Tracheophyta</taxon>
        <taxon>Spermatophyta</taxon>
        <taxon>Magnoliopsida</taxon>
        <taxon>Liliopsida</taxon>
        <taxon>Asparagales</taxon>
        <taxon>Orchidaceae</taxon>
        <taxon>Epidendroideae</taxon>
        <taxon>Malaxideae</taxon>
        <taxon>Dendrobiinae</taxon>
        <taxon>Dendrobium</taxon>
    </lineage>
</organism>
<keyword evidence="2" id="KW-1185">Reference proteome</keyword>
<sequence length="140" mass="15170">MFRHKCIEMHFSHLVRKQQRSSLPACPGLALHPALALHVMLARPSLPVCPVPACQCGQARFRAGPGQTGCQGQGSLPVTASPLIDRRGLLHYECPGSSKVAKKLNFLLPQNHICTRAWPDWQAGTGQRGILCQGNRAGMA</sequence>